<dbReference type="HOGENOM" id="CLU_2101630_0_0_1"/>
<dbReference type="VEuPathDB" id="FungiDB:HpaG803954"/>
<evidence type="ECO:0000313" key="1">
    <source>
        <dbReference type="EnsemblProtists" id="HpaP803954"/>
    </source>
</evidence>
<dbReference type="InParanoid" id="M4BCD8"/>
<evidence type="ECO:0000313" key="2">
    <source>
        <dbReference type="Proteomes" id="UP000011713"/>
    </source>
</evidence>
<keyword evidence="2" id="KW-1185">Reference proteome</keyword>
<proteinExistence type="predicted"/>
<accession>M4BCD8</accession>
<dbReference type="EMBL" id="JH598126">
    <property type="status" value="NOT_ANNOTATED_CDS"/>
    <property type="molecule type" value="Genomic_DNA"/>
</dbReference>
<dbReference type="Proteomes" id="UP000011713">
    <property type="component" value="Unassembled WGS sequence"/>
</dbReference>
<sequence length="116" mass="13322">MSSIQQVYCVFTIVYLHVNVGYGRDGIHLNQTGASLFFKCSHLLGGCSMWSCGYGWLSLDCEYLEIKSINTNMYRNILFTTHCVLLSWLEKIGLYRLIISTNEQCISTATQYYPIR</sequence>
<dbReference type="AlphaFoldDB" id="M4BCD8"/>
<organism evidence="1 2">
    <name type="scientific">Hyaloperonospora arabidopsidis (strain Emoy2)</name>
    <name type="common">Downy mildew agent</name>
    <name type="synonym">Peronospora arabidopsidis</name>
    <dbReference type="NCBI Taxonomy" id="559515"/>
    <lineage>
        <taxon>Eukaryota</taxon>
        <taxon>Sar</taxon>
        <taxon>Stramenopiles</taxon>
        <taxon>Oomycota</taxon>
        <taxon>Peronosporomycetes</taxon>
        <taxon>Peronosporales</taxon>
        <taxon>Peronosporaceae</taxon>
        <taxon>Hyaloperonospora</taxon>
    </lineage>
</organism>
<reference evidence="1" key="2">
    <citation type="submission" date="2015-06" db="UniProtKB">
        <authorList>
            <consortium name="EnsemblProtists"/>
        </authorList>
    </citation>
    <scope>IDENTIFICATION</scope>
    <source>
        <strain evidence="1">Emoy2</strain>
    </source>
</reference>
<name>M4BCD8_HYAAE</name>
<dbReference type="EnsemblProtists" id="HpaT803954">
    <property type="protein sequence ID" value="HpaP803954"/>
    <property type="gene ID" value="HpaG803954"/>
</dbReference>
<protein>
    <submittedName>
        <fullName evidence="1">Uncharacterized protein</fullName>
    </submittedName>
</protein>
<reference evidence="2" key="1">
    <citation type="journal article" date="2010" name="Science">
        <title>Signatures of adaptation to obligate biotrophy in the Hyaloperonospora arabidopsidis genome.</title>
        <authorList>
            <person name="Baxter L."/>
            <person name="Tripathy S."/>
            <person name="Ishaque N."/>
            <person name="Boot N."/>
            <person name="Cabral A."/>
            <person name="Kemen E."/>
            <person name="Thines M."/>
            <person name="Ah-Fong A."/>
            <person name="Anderson R."/>
            <person name="Badejoko W."/>
            <person name="Bittner-Eddy P."/>
            <person name="Boore J.L."/>
            <person name="Chibucos M.C."/>
            <person name="Coates M."/>
            <person name="Dehal P."/>
            <person name="Delehaunty K."/>
            <person name="Dong S."/>
            <person name="Downton P."/>
            <person name="Dumas B."/>
            <person name="Fabro G."/>
            <person name="Fronick C."/>
            <person name="Fuerstenberg S.I."/>
            <person name="Fulton L."/>
            <person name="Gaulin E."/>
            <person name="Govers F."/>
            <person name="Hughes L."/>
            <person name="Humphray S."/>
            <person name="Jiang R.H."/>
            <person name="Judelson H."/>
            <person name="Kamoun S."/>
            <person name="Kyung K."/>
            <person name="Meijer H."/>
            <person name="Minx P."/>
            <person name="Morris P."/>
            <person name="Nelson J."/>
            <person name="Phuntumart V."/>
            <person name="Qutob D."/>
            <person name="Rehmany A."/>
            <person name="Rougon-Cardoso A."/>
            <person name="Ryden P."/>
            <person name="Torto-Alalibo T."/>
            <person name="Studholme D."/>
            <person name="Wang Y."/>
            <person name="Win J."/>
            <person name="Wood J."/>
            <person name="Clifton S.W."/>
            <person name="Rogers J."/>
            <person name="Van den Ackerveken G."/>
            <person name="Jones J.D."/>
            <person name="McDowell J.M."/>
            <person name="Beynon J."/>
            <person name="Tyler B.M."/>
        </authorList>
    </citation>
    <scope>NUCLEOTIDE SEQUENCE [LARGE SCALE GENOMIC DNA]</scope>
    <source>
        <strain evidence="2">Emoy2</strain>
    </source>
</reference>